<reference evidence="3 4" key="1">
    <citation type="submission" date="2013-07" db="EMBL/GenBank/DDBJ databases">
        <authorList>
            <person name="Weinstock G."/>
            <person name="Sodergren E."/>
            <person name="Wylie T."/>
            <person name="Fulton L."/>
            <person name="Fulton R."/>
            <person name="Fronick C."/>
            <person name="O'Laughlin M."/>
            <person name="Godfrey J."/>
            <person name="Miner T."/>
            <person name="Herter B."/>
            <person name="Appelbaum E."/>
            <person name="Cordes M."/>
            <person name="Lek S."/>
            <person name="Wollam A."/>
            <person name="Pepin K.H."/>
            <person name="Palsikar V.B."/>
            <person name="Mitreva M."/>
            <person name="Wilson R.K."/>
        </authorList>
    </citation>
    <scope>NUCLEOTIDE SEQUENCE [LARGE SCALE GENOMIC DNA]</scope>
    <source>
        <strain evidence="3 4">ATCC 27760</strain>
    </source>
</reference>
<feature type="region of interest" description="Disordered" evidence="2">
    <location>
        <begin position="193"/>
        <end position="212"/>
    </location>
</feature>
<dbReference type="PATRIC" id="fig|411473.3.peg.1463"/>
<feature type="region of interest" description="Disordered" evidence="2">
    <location>
        <begin position="1"/>
        <end position="47"/>
    </location>
</feature>
<organism evidence="3 4">
    <name type="scientific">Ruminococcus callidus ATCC 27760</name>
    <dbReference type="NCBI Taxonomy" id="411473"/>
    <lineage>
        <taxon>Bacteria</taxon>
        <taxon>Bacillati</taxon>
        <taxon>Bacillota</taxon>
        <taxon>Clostridia</taxon>
        <taxon>Eubacteriales</taxon>
        <taxon>Oscillospiraceae</taxon>
        <taxon>Ruminococcus</taxon>
    </lineage>
</organism>
<keyword evidence="1" id="KW-0175">Coiled coil</keyword>
<evidence type="ECO:0000313" key="4">
    <source>
        <dbReference type="Proteomes" id="UP000016662"/>
    </source>
</evidence>
<dbReference type="HOGENOM" id="CLU_1299002_0_0_9"/>
<feature type="compositionally biased region" description="Acidic residues" evidence="2">
    <location>
        <begin position="199"/>
        <end position="212"/>
    </location>
</feature>
<dbReference type="Proteomes" id="UP000016662">
    <property type="component" value="Unassembled WGS sequence"/>
</dbReference>
<evidence type="ECO:0000256" key="2">
    <source>
        <dbReference type="SAM" id="MobiDB-lite"/>
    </source>
</evidence>
<keyword evidence="4" id="KW-1185">Reference proteome</keyword>
<feature type="coiled-coil region" evidence="1">
    <location>
        <begin position="88"/>
        <end position="126"/>
    </location>
</feature>
<evidence type="ECO:0000256" key="1">
    <source>
        <dbReference type="SAM" id="Coils"/>
    </source>
</evidence>
<dbReference type="STRING" id="411473.RUMCAL_01787"/>
<feature type="compositionally biased region" description="Basic and acidic residues" evidence="2">
    <location>
        <begin position="21"/>
        <end position="30"/>
    </location>
</feature>
<accession>U2KS83</accession>
<sequence>MFLRNDSQGEAEHMAQQLEQRQGEEPKDASELTPESEAGQEDLGYSALPSDAYEEEEWETQKQKVWPHQIHVFGMRQNQINRRYSAWIRTLEIQNRALEIRVQRLEEELAEQKKELERQKEKEVESLGRMVLDIENMKREFRKFYQLAESLTGMQDDLNQFRKVASDVRQMKTAMSQLQVSAKLNGNAVARILQQMQEQEPEPDSTEDSAES</sequence>
<proteinExistence type="predicted"/>
<name>U2KS83_9FIRM</name>
<protein>
    <submittedName>
        <fullName evidence="3">Uncharacterized protein</fullName>
    </submittedName>
</protein>
<dbReference type="AlphaFoldDB" id="U2KS83"/>
<comment type="caution">
    <text evidence="3">The sequence shown here is derived from an EMBL/GenBank/DDBJ whole genome shotgun (WGS) entry which is preliminary data.</text>
</comment>
<gene>
    <name evidence="3" type="ORF">RUMCAL_01787</name>
</gene>
<dbReference type="EMBL" id="AWVF01000227">
    <property type="protein sequence ID" value="ERJ94945.1"/>
    <property type="molecule type" value="Genomic_DNA"/>
</dbReference>
<evidence type="ECO:0000313" key="3">
    <source>
        <dbReference type="EMBL" id="ERJ94945.1"/>
    </source>
</evidence>